<feature type="transmembrane region" description="Helical" evidence="8">
    <location>
        <begin position="349"/>
        <end position="373"/>
    </location>
</feature>
<feature type="domain" description="Glycosyltransferase RgtA/B/C/D-like" evidence="9">
    <location>
        <begin position="75"/>
        <end position="226"/>
    </location>
</feature>
<feature type="transmembrane region" description="Helical" evidence="8">
    <location>
        <begin position="213"/>
        <end position="234"/>
    </location>
</feature>
<evidence type="ECO:0000313" key="10">
    <source>
        <dbReference type="EMBL" id="GAG57537.1"/>
    </source>
</evidence>
<organism evidence="10">
    <name type="scientific">marine sediment metagenome</name>
    <dbReference type="NCBI Taxonomy" id="412755"/>
    <lineage>
        <taxon>unclassified sequences</taxon>
        <taxon>metagenomes</taxon>
        <taxon>ecological metagenomes</taxon>
    </lineage>
</organism>
<comment type="caution">
    <text evidence="10">The sequence shown here is derived from an EMBL/GenBank/DDBJ whole genome shotgun (WGS) entry which is preliminary data.</text>
</comment>
<feature type="transmembrane region" description="Helical" evidence="8">
    <location>
        <begin position="16"/>
        <end position="35"/>
    </location>
</feature>
<feature type="transmembrane region" description="Helical" evidence="8">
    <location>
        <begin position="318"/>
        <end position="337"/>
    </location>
</feature>
<feature type="non-terminal residue" evidence="10">
    <location>
        <position position="528"/>
    </location>
</feature>
<evidence type="ECO:0000256" key="7">
    <source>
        <dbReference type="ARBA" id="ARBA00023136"/>
    </source>
</evidence>
<evidence type="ECO:0000256" key="4">
    <source>
        <dbReference type="ARBA" id="ARBA00022679"/>
    </source>
</evidence>
<sequence length="528" mass="62536">MLKSNIFKSYLKNKSNIAVIILLTVAIIFGAYVRLQNLHILSFWWDDGATYQGTLGILKYGYPLLQSGNISYHNILSFYFRVIPALITGLNEVSLRLPSAIFGILMIPLVFLFTKELSNKYTGTLAAMVTSLNFWQIEFSREARYYSEFQFFYLLSVYFFYLGFFKDKNKFKIPSLILIFLTGLIQNQGFTLIFIFIPLFIYKGYKRFFKKDIVPALVVTAFLIILQLIHRILFWKVAITFFESTVESSNPVIRLLSKFIVGIRPNTFYYKIFGTMFPGMYYIFNFGIILLLLYIFIKHIRNNEEDWKNIYVKDKINFRLSFNLFLIYFIVFSNIYFLGIGPMENQQRYVYYILPFIFIGYSYVIFDIARLITIPVKKLKFRNNNIIKTKIIKNSTYLLIAIVIFLLSVNYINPIQSLKILERKNGDTVNSFFSPSSTAVKHFDFKSTGNYVYENKNPDDLVISTEFFNSYPYTKQLDHWLWSGNLREWKPYDIKDELYYDKYFGNIVIRDVYQLINFLNENQNKNIW</sequence>
<evidence type="ECO:0000256" key="3">
    <source>
        <dbReference type="ARBA" id="ARBA00022676"/>
    </source>
</evidence>
<proteinExistence type="predicted"/>
<feature type="transmembrane region" description="Helical" evidence="8">
    <location>
        <begin position="394"/>
        <end position="412"/>
    </location>
</feature>
<keyword evidence="2" id="KW-1003">Cell membrane</keyword>
<keyword evidence="5 8" id="KW-0812">Transmembrane</keyword>
<keyword evidence="3" id="KW-0328">Glycosyltransferase</keyword>
<dbReference type="InterPro" id="IPR038731">
    <property type="entry name" value="RgtA/B/C-like"/>
</dbReference>
<dbReference type="InterPro" id="IPR050297">
    <property type="entry name" value="LipidA_mod_glycosyltrf_83"/>
</dbReference>
<evidence type="ECO:0000256" key="6">
    <source>
        <dbReference type="ARBA" id="ARBA00022989"/>
    </source>
</evidence>
<gene>
    <name evidence="10" type="ORF">S01H4_03457</name>
</gene>
<evidence type="ECO:0000256" key="1">
    <source>
        <dbReference type="ARBA" id="ARBA00004651"/>
    </source>
</evidence>
<keyword evidence="4" id="KW-0808">Transferase</keyword>
<comment type="subcellular location">
    <subcellularLocation>
        <location evidence="1">Cell membrane</location>
        <topology evidence="1">Multi-pass membrane protein</topology>
    </subcellularLocation>
</comment>
<dbReference type="AlphaFoldDB" id="X0ZHD3"/>
<keyword evidence="7 8" id="KW-0472">Membrane</keyword>
<dbReference type="GO" id="GO:0016763">
    <property type="term" value="F:pentosyltransferase activity"/>
    <property type="evidence" value="ECO:0007669"/>
    <property type="project" value="TreeGrafter"/>
</dbReference>
<dbReference type="GO" id="GO:0005886">
    <property type="term" value="C:plasma membrane"/>
    <property type="evidence" value="ECO:0007669"/>
    <property type="project" value="UniProtKB-SubCell"/>
</dbReference>
<evidence type="ECO:0000256" key="5">
    <source>
        <dbReference type="ARBA" id="ARBA00022692"/>
    </source>
</evidence>
<dbReference type="Pfam" id="PF13231">
    <property type="entry name" value="PMT_2"/>
    <property type="match status" value="1"/>
</dbReference>
<protein>
    <recommendedName>
        <fullName evidence="9">Glycosyltransferase RgtA/B/C/D-like domain-containing protein</fullName>
    </recommendedName>
</protein>
<feature type="transmembrane region" description="Helical" evidence="8">
    <location>
        <begin position="149"/>
        <end position="165"/>
    </location>
</feature>
<evidence type="ECO:0000259" key="9">
    <source>
        <dbReference type="Pfam" id="PF13231"/>
    </source>
</evidence>
<dbReference type="GO" id="GO:0008610">
    <property type="term" value="P:lipid biosynthetic process"/>
    <property type="evidence" value="ECO:0007669"/>
    <property type="project" value="UniProtKB-ARBA"/>
</dbReference>
<dbReference type="PANTHER" id="PTHR33908:SF11">
    <property type="entry name" value="MEMBRANE PROTEIN"/>
    <property type="match status" value="1"/>
</dbReference>
<dbReference type="PANTHER" id="PTHR33908">
    <property type="entry name" value="MANNOSYLTRANSFERASE YKCB-RELATED"/>
    <property type="match status" value="1"/>
</dbReference>
<feature type="transmembrane region" description="Helical" evidence="8">
    <location>
        <begin position="177"/>
        <end position="201"/>
    </location>
</feature>
<keyword evidence="6 8" id="KW-1133">Transmembrane helix</keyword>
<feature type="transmembrane region" description="Helical" evidence="8">
    <location>
        <begin position="279"/>
        <end position="297"/>
    </location>
</feature>
<evidence type="ECO:0000256" key="2">
    <source>
        <dbReference type="ARBA" id="ARBA00022475"/>
    </source>
</evidence>
<name>X0ZHD3_9ZZZZ</name>
<dbReference type="EMBL" id="BART01000850">
    <property type="protein sequence ID" value="GAG57537.1"/>
    <property type="molecule type" value="Genomic_DNA"/>
</dbReference>
<reference evidence="10" key="1">
    <citation type="journal article" date="2014" name="Front. Microbiol.">
        <title>High frequency of phylogenetically diverse reductive dehalogenase-homologous genes in deep subseafloor sedimentary metagenomes.</title>
        <authorList>
            <person name="Kawai M."/>
            <person name="Futagami T."/>
            <person name="Toyoda A."/>
            <person name="Takaki Y."/>
            <person name="Nishi S."/>
            <person name="Hori S."/>
            <person name="Arai W."/>
            <person name="Tsubouchi T."/>
            <person name="Morono Y."/>
            <person name="Uchiyama I."/>
            <person name="Ito T."/>
            <person name="Fujiyama A."/>
            <person name="Inagaki F."/>
            <person name="Takami H."/>
        </authorList>
    </citation>
    <scope>NUCLEOTIDE SEQUENCE</scope>
    <source>
        <strain evidence="10">Expedition CK06-06</strain>
    </source>
</reference>
<evidence type="ECO:0000256" key="8">
    <source>
        <dbReference type="SAM" id="Phobius"/>
    </source>
</evidence>
<accession>X0ZHD3</accession>
<feature type="transmembrane region" description="Helical" evidence="8">
    <location>
        <begin position="95"/>
        <end position="114"/>
    </location>
</feature>